<dbReference type="EMBL" id="JABCJE010000005">
    <property type="protein sequence ID" value="NVO24284.1"/>
    <property type="molecule type" value="Genomic_DNA"/>
</dbReference>
<organism evidence="15 18">
    <name type="scientific">Donghicola mangrovi</name>
    <dbReference type="NCBI Taxonomy" id="2729614"/>
    <lineage>
        <taxon>Bacteria</taxon>
        <taxon>Pseudomonadati</taxon>
        <taxon>Pseudomonadota</taxon>
        <taxon>Alphaproteobacteria</taxon>
        <taxon>Rhodobacterales</taxon>
        <taxon>Roseobacteraceae</taxon>
        <taxon>Donghicola</taxon>
    </lineage>
</organism>
<comment type="pathway">
    <text evidence="2">Amino-acid biosynthesis; L-threonine biosynthesis; L-threonine from L-aspartate: step 5/5.</text>
</comment>
<dbReference type="SUPFAM" id="SSF53686">
    <property type="entry name" value="Tryptophan synthase beta subunit-like PLP-dependent enzymes"/>
    <property type="match status" value="1"/>
</dbReference>
<evidence type="ECO:0000256" key="1">
    <source>
        <dbReference type="ARBA" id="ARBA00001933"/>
    </source>
</evidence>
<evidence type="ECO:0000256" key="8">
    <source>
        <dbReference type="ARBA" id="ARBA00022898"/>
    </source>
</evidence>
<dbReference type="RefSeq" id="WP_176855122.1">
    <property type="nucleotide sequence ID" value="NZ_JABCJD010000006.1"/>
</dbReference>
<keyword evidence="7" id="KW-0791">Threonine biosynthesis</keyword>
<dbReference type="PROSITE" id="PS00165">
    <property type="entry name" value="DEHYDRATASE_SER_THR"/>
    <property type="match status" value="1"/>
</dbReference>
<dbReference type="AlphaFoldDB" id="A0A850Q5Q9"/>
<dbReference type="UniPathway" id="UPA00050">
    <property type="reaction ID" value="UER00065"/>
</dbReference>
<dbReference type="Pfam" id="PF00291">
    <property type="entry name" value="PALP"/>
    <property type="match status" value="1"/>
</dbReference>
<keyword evidence="9 15" id="KW-0456">Lyase</keyword>
<dbReference type="InterPro" id="IPR029144">
    <property type="entry name" value="Thr_synth_N"/>
</dbReference>
<dbReference type="CDD" id="cd01560">
    <property type="entry name" value="Thr-synth_2"/>
    <property type="match status" value="1"/>
</dbReference>
<name>A0A850Q5Q9_9RHOB</name>
<dbReference type="Gene3D" id="3.40.50.1100">
    <property type="match status" value="2"/>
</dbReference>
<feature type="modified residue" description="N6-(pyridoxal phosphate)lysine" evidence="12">
    <location>
        <position position="112"/>
    </location>
</feature>
<dbReference type="GO" id="GO:0009088">
    <property type="term" value="P:threonine biosynthetic process"/>
    <property type="evidence" value="ECO:0007669"/>
    <property type="project" value="UniProtKB-UniRule"/>
</dbReference>
<dbReference type="NCBIfam" id="TIGR00260">
    <property type="entry name" value="thrC"/>
    <property type="match status" value="1"/>
</dbReference>
<dbReference type="Pfam" id="PF24857">
    <property type="entry name" value="THR4_C"/>
    <property type="match status" value="1"/>
</dbReference>
<evidence type="ECO:0000256" key="5">
    <source>
        <dbReference type="ARBA" id="ARBA00018679"/>
    </source>
</evidence>
<sequence length="461" mass="50463">MQYISTRGSAPTLTFDEAMLTGLARDGGLYVPAEIPTMKAEDIAALAGLPYEEVAFRVMRPYLGTAFTDDEFRGIIERAYAGFGHDARAPLKQLAPGHFLCELFHGPTLAFKDFAMQLIGQLFEFELKRRGSRVTIVGATSGDTGSAAIEAFRGLDAVDVFILFPHGRVSEVQRRQMTTPSESNVHALALDGHFDDCQARVKDMFNDFEFRDGVKLAGVNSINWARVLAQVVYYFTSAVALGAPYRKVSFTVPTGNFGDIFAGYIAKRMGLPIDRLVVATNQNDILHRCLSTSEYMVDGVIPSISPSMDIQVSSNFERALFDAYGRDGAAVSQLMDELKAGGFKVSQGALQTLRENFDSGRCSEEETLATITRTLKHSAELLCPHSAVGVHVAEQHMGDSPMVTLATAHPAKFPDAVEKATGIRPGLPPRMADLYERSERVTRVANDLSAIETIIKDRIHL</sequence>
<evidence type="ECO:0000256" key="2">
    <source>
        <dbReference type="ARBA" id="ARBA00004979"/>
    </source>
</evidence>
<reference evidence="17 18" key="1">
    <citation type="submission" date="2020-04" db="EMBL/GenBank/DDBJ databases">
        <title>Donghicola sp., a member of the Rhodobacteraceae family isolated from mangrove forest in Thailand.</title>
        <authorList>
            <person name="Charoenyingcharoen P."/>
            <person name="Yukphan P."/>
        </authorList>
    </citation>
    <scope>NUCLEOTIDE SEQUENCE [LARGE SCALE GENOMIC DNA]</scope>
    <source>
        <strain evidence="15 18">B5-SW-15</strain>
        <strain evidence="16 17">C2-DW-16</strain>
    </source>
</reference>
<evidence type="ECO:0000256" key="9">
    <source>
        <dbReference type="ARBA" id="ARBA00023239"/>
    </source>
</evidence>
<dbReference type="InterPro" id="IPR001926">
    <property type="entry name" value="TrpB-like_PALP"/>
</dbReference>
<evidence type="ECO:0000313" key="18">
    <source>
        <dbReference type="Proteomes" id="UP000592216"/>
    </source>
</evidence>
<feature type="domain" description="Threonine synthase N-terminal" evidence="14">
    <location>
        <begin position="2"/>
        <end position="80"/>
    </location>
</feature>
<evidence type="ECO:0000313" key="17">
    <source>
        <dbReference type="Proteomes" id="UP000523601"/>
    </source>
</evidence>
<comment type="similarity">
    <text evidence="3">Belongs to the threonine synthase family.</text>
</comment>
<evidence type="ECO:0000256" key="4">
    <source>
        <dbReference type="ARBA" id="ARBA00013028"/>
    </source>
</evidence>
<evidence type="ECO:0000256" key="10">
    <source>
        <dbReference type="ARBA" id="ARBA00049144"/>
    </source>
</evidence>
<evidence type="ECO:0000259" key="14">
    <source>
        <dbReference type="Pfam" id="PF14821"/>
    </source>
</evidence>
<dbReference type="EC" id="4.2.3.1" evidence="4 11"/>
<dbReference type="Gene3D" id="3.90.1380.10">
    <property type="entry name" value="Threonine synthase, N-terminal domain"/>
    <property type="match status" value="1"/>
</dbReference>
<protein>
    <recommendedName>
        <fullName evidence="5 11">Threonine synthase</fullName>
        <ecNumber evidence="4 11">4.2.3.1</ecNumber>
    </recommendedName>
</protein>
<dbReference type="GO" id="GO:0030170">
    <property type="term" value="F:pyridoxal phosphate binding"/>
    <property type="evidence" value="ECO:0007669"/>
    <property type="project" value="InterPro"/>
</dbReference>
<comment type="cofactor">
    <cofactor evidence="1 12">
        <name>pyridoxal 5'-phosphate</name>
        <dbReference type="ChEBI" id="CHEBI:597326"/>
    </cofactor>
</comment>
<dbReference type="InterPro" id="IPR004450">
    <property type="entry name" value="Thr_synthase-like"/>
</dbReference>
<evidence type="ECO:0000256" key="7">
    <source>
        <dbReference type="ARBA" id="ARBA00022697"/>
    </source>
</evidence>
<dbReference type="InterPro" id="IPR037158">
    <property type="entry name" value="Thr_synth_N_sf"/>
</dbReference>
<evidence type="ECO:0000313" key="16">
    <source>
        <dbReference type="EMBL" id="NVO28412.1"/>
    </source>
</evidence>
<dbReference type="PANTHER" id="PTHR42690:SF1">
    <property type="entry name" value="THREONINE SYNTHASE-LIKE 2"/>
    <property type="match status" value="1"/>
</dbReference>
<proteinExistence type="inferred from homology"/>
<accession>A0A850Q5Q9</accession>
<keyword evidence="17" id="KW-1185">Reference proteome</keyword>
<keyword evidence="8 12" id="KW-0663">Pyridoxal phosphate</keyword>
<evidence type="ECO:0000259" key="13">
    <source>
        <dbReference type="Pfam" id="PF00291"/>
    </source>
</evidence>
<evidence type="ECO:0000313" key="15">
    <source>
        <dbReference type="EMBL" id="NVO24284.1"/>
    </source>
</evidence>
<evidence type="ECO:0000256" key="11">
    <source>
        <dbReference type="NCBIfam" id="TIGR00260"/>
    </source>
</evidence>
<evidence type="ECO:0000256" key="6">
    <source>
        <dbReference type="ARBA" id="ARBA00022605"/>
    </source>
</evidence>
<dbReference type="GO" id="GO:0004795">
    <property type="term" value="F:threonine synthase activity"/>
    <property type="evidence" value="ECO:0007669"/>
    <property type="project" value="UniProtKB-UniRule"/>
</dbReference>
<dbReference type="InterPro" id="IPR051166">
    <property type="entry name" value="Threonine_Synthase"/>
</dbReference>
<dbReference type="InterPro" id="IPR036052">
    <property type="entry name" value="TrpB-like_PALP_sf"/>
</dbReference>
<comment type="catalytic activity">
    <reaction evidence="10">
        <text>O-phospho-L-homoserine + H2O = L-threonine + phosphate</text>
        <dbReference type="Rhea" id="RHEA:10840"/>
        <dbReference type="ChEBI" id="CHEBI:15377"/>
        <dbReference type="ChEBI" id="CHEBI:43474"/>
        <dbReference type="ChEBI" id="CHEBI:57590"/>
        <dbReference type="ChEBI" id="CHEBI:57926"/>
        <dbReference type="EC" id="4.2.3.1"/>
    </reaction>
</comment>
<gene>
    <name evidence="16" type="ORF">HJ526_13340</name>
    <name evidence="15" type="ORF">HJ536_13035</name>
</gene>
<dbReference type="Proteomes" id="UP000523601">
    <property type="component" value="Unassembled WGS sequence"/>
</dbReference>
<dbReference type="Proteomes" id="UP000592216">
    <property type="component" value="Unassembled WGS sequence"/>
</dbReference>
<dbReference type="Pfam" id="PF14821">
    <property type="entry name" value="Thr_synth_N"/>
    <property type="match status" value="1"/>
</dbReference>
<keyword evidence="6" id="KW-0028">Amino-acid biosynthesis</keyword>
<comment type="caution">
    <text evidence="15">The sequence shown here is derived from an EMBL/GenBank/DDBJ whole genome shotgun (WGS) entry which is preliminary data.</text>
</comment>
<dbReference type="PANTHER" id="PTHR42690">
    <property type="entry name" value="THREONINE SYNTHASE FAMILY MEMBER"/>
    <property type="match status" value="1"/>
</dbReference>
<evidence type="ECO:0000256" key="12">
    <source>
        <dbReference type="PIRSR" id="PIRSR604450-51"/>
    </source>
</evidence>
<evidence type="ECO:0000256" key="3">
    <source>
        <dbReference type="ARBA" id="ARBA00005517"/>
    </source>
</evidence>
<dbReference type="EMBL" id="JABCJD010000006">
    <property type="protein sequence ID" value="NVO28412.1"/>
    <property type="molecule type" value="Genomic_DNA"/>
</dbReference>
<feature type="domain" description="Tryptophan synthase beta chain-like PALP" evidence="13">
    <location>
        <begin position="100"/>
        <end position="332"/>
    </location>
</feature>
<dbReference type="InterPro" id="IPR000634">
    <property type="entry name" value="Ser/Thr_deHydtase_PyrdxlP-BS"/>
</dbReference>